<dbReference type="InterPro" id="IPR000232">
    <property type="entry name" value="HSF_DNA-bd"/>
</dbReference>
<feature type="region of interest" description="Disordered" evidence="3">
    <location>
        <begin position="527"/>
        <end position="592"/>
    </location>
</feature>
<dbReference type="Pfam" id="PF00447">
    <property type="entry name" value="HSF_DNA-bind"/>
    <property type="match status" value="2"/>
</dbReference>
<dbReference type="SMART" id="SM00415">
    <property type="entry name" value="HSF"/>
    <property type="match status" value="2"/>
</dbReference>
<sequence length="592" mass="63556">MSTINNDMICEDTTNEELAKVLCDLQQGHIKPSSNLATPSTAAAELSPPSPSPAKRSIRSNPGPPPEETSTTLLFPTSSAAKQPAKTETTANASKIPSTVLVSDESSSSSPTSHNNNNSSSSSRTINLPSAAALSPSSLAAAKATAASALTTSQSAALPSFPVKLYEMMQDSVSKGFEDVVSWQTPLPGVASSFKVQNTHRFVDEIMPRYFKQTKFKSFQRQLNIYNFQRVHDGPNRGGYYHPYFVRNAPELLKLIPRKRMSLTNGGLVESRNDASAAAAVAVPSAASVPTQVDATNPLAAVLSQPLTGSTSSSPISTMLLQALAAAATPVTPSASADQQQLLALLQAASANEEERHRMLQQSLLLLSAANTAGLASTTHSPATNLLLSSGLASDQLPNAFATSYGTAANPTTPQHLSSNTNSSAANQHVFPWKLYKMLEEAPAKKFDHIVSWVQNGTAFKVHNAQGFLAEVIYQYFDQSKYESFRRQLNLYGFTRVVRGRHRGVYSHPFFRQGHQDWCRFITRQQPSQLHGGNNGSTNNQDNNAPPQPYAGSEDDDDHDESESSPPRQQAQPTDTQIVAASSSSANNPTSV</sequence>
<feature type="compositionally biased region" description="Low complexity" evidence="3">
    <location>
        <begin position="36"/>
        <end position="47"/>
    </location>
</feature>
<protein>
    <submittedName>
        <fullName evidence="5">HSF-type DNA-binding protein</fullName>
    </submittedName>
</protein>
<gene>
    <name evidence="5" type="ORF">IV203_027091</name>
</gene>
<dbReference type="GO" id="GO:0003700">
    <property type="term" value="F:DNA-binding transcription factor activity"/>
    <property type="evidence" value="ECO:0007669"/>
    <property type="project" value="InterPro"/>
</dbReference>
<evidence type="ECO:0000256" key="3">
    <source>
        <dbReference type="SAM" id="MobiDB-lite"/>
    </source>
</evidence>
<feature type="compositionally biased region" description="Acidic residues" evidence="3">
    <location>
        <begin position="553"/>
        <end position="563"/>
    </location>
</feature>
<dbReference type="PANTHER" id="PTHR10015">
    <property type="entry name" value="HEAT SHOCK TRANSCRIPTION FACTOR"/>
    <property type="match status" value="1"/>
</dbReference>
<comment type="similarity">
    <text evidence="2">Belongs to the HSF family.</text>
</comment>
<keyword evidence="6" id="KW-1185">Reference proteome</keyword>
<evidence type="ECO:0000256" key="1">
    <source>
        <dbReference type="ARBA" id="ARBA00023125"/>
    </source>
</evidence>
<dbReference type="OrthoDB" id="60033at2759"/>
<evidence type="ECO:0000313" key="6">
    <source>
        <dbReference type="Proteomes" id="UP000693970"/>
    </source>
</evidence>
<dbReference type="EMBL" id="JAGRRH010000010">
    <property type="protein sequence ID" value="KAG7363730.1"/>
    <property type="molecule type" value="Genomic_DNA"/>
</dbReference>
<proteinExistence type="inferred from homology"/>
<feature type="compositionally biased region" description="Low complexity" evidence="3">
    <location>
        <begin position="103"/>
        <end position="125"/>
    </location>
</feature>
<evidence type="ECO:0000259" key="4">
    <source>
        <dbReference type="SMART" id="SM00415"/>
    </source>
</evidence>
<dbReference type="AlphaFoldDB" id="A0A9K3PY90"/>
<feature type="region of interest" description="Disordered" evidence="3">
    <location>
        <begin position="30"/>
        <end position="125"/>
    </location>
</feature>
<organism evidence="5 6">
    <name type="scientific">Nitzschia inconspicua</name>
    <dbReference type="NCBI Taxonomy" id="303405"/>
    <lineage>
        <taxon>Eukaryota</taxon>
        <taxon>Sar</taxon>
        <taxon>Stramenopiles</taxon>
        <taxon>Ochrophyta</taxon>
        <taxon>Bacillariophyta</taxon>
        <taxon>Bacillariophyceae</taxon>
        <taxon>Bacillariophycidae</taxon>
        <taxon>Bacillariales</taxon>
        <taxon>Bacillariaceae</taxon>
        <taxon>Nitzschia</taxon>
    </lineage>
</organism>
<dbReference type="Proteomes" id="UP000693970">
    <property type="component" value="Unassembled WGS sequence"/>
</dbReference>
<evidence type="ECO:0000313" key="5">
    <source>
        <dbReference type="EMBL" id="KAG7363730.1"/>
    </source>
</evidence>
<keyword evidence="1 5" id="KW-0238">DNA-binding</keyword>
<feature type="domain" description="HSF-type DNA-binding" evidence="4">
    <location>
        <begin position="427"/>
        <end position="525"/>
    </location>
</feature>
<comment type="caution">
    <text evidence="5">The sequence shown here is derived from an EMBL/GenBank/DDBJ whole genome shotgun (WGS) entry which is preliminary data.</text>
</comment>
<dbReference type="GO" id="GO:0043565">
    <property type="term" value="F:sequence-specific DNA binding"/>
    <property type="evidence" value="ECO:0007669"/>
    <property type="project" value="InterPro"/>
</dbReference>
<name>A0A9K3PY90_9STRA</name>
<feature type="domain" description="HSF-type DNA-binding" evidence="4">
    <location>
        <begin position="157"/>
        <end position="259"/>
    </location>
</feature>
<reference evidence="5" key="1">
    <citation type="journal article" date="2021" name="Sci. Rep.">
        <title>Diploid genomic architecture of Nitzschia inconspicua, an elite biomass production diatom.</title>
        <authorList>
            <person name="Oliver A."/>
            <person name="Podell S."/>
            <person name="Pinowska A."/>
            <person name="Traller J.C."/>
            <person name="Smith S.R."/>
            <person name="McClure R."/>
            <person name="Beliaev A."/>
            <person name="Bohutskyi P."/>
            <person name="Hill E.A."/>
            <person name="Rabines A."/>
            <person name="Zheng H."/>
            <person name="Allen L.Z."/>
            <person name="Kuo A."/>
            <person name="Grigoriev I.V."/>
            <person name="Allen A.E."/>
            <person name="Hazlebeck D."/>
            <person name="Allen E.E."/>
        </authorList>
    </citation>
    <scope>NUCLEOTIDE SEQUENCE</scope>
    <source>
        <strain evidence="5">Hildebrandi</strain>
    </source>
</reference>
<feature type="compositionally biased region" description="Polar residues" evidence="3">
    <location>
        <begin position="566"/>
        <end position="579"/>
    </location>
</feature>
<dbReference type="FunFam" id="1.10.10.10:FF:000479">
    <property type="entry name" value="Predicted protein"/>
    <property type="match status" value="2"/>
</dbReference>
<evidence type="ECO:0000256" key="2">
    <source>
        <dbReference type="RuleBase" id="RU004020"/>
    </source>
</evidence>
<reference evidence="5" key="2">
    <citation type="submission" date="2021-04" db="EMBL/GenBank/DDBJ databases">
        <authorList>
            <person name="Podell S."/>
        </authorList>
    </citation>
    <scope>NUCLEOTIDE SEQUENCE</scope>
    <source>
        <strain evidence="5">Hildebrandi</strain>
    </source>
</reference>
<dbReference type="PANTHER" id="PTHR10015:SF206">
    <property type="entry name" value="HSF-TYPE DNA-BINDING DOMAIN-CONTAINING PROTEIN"/>
    <property type="match status" value="1"/>
</dbReference>
<accession>A0A9K3PY90</accession>
<feature type="compositionally biased region" description="Polar residues" evidence="3">
    <location>
        <begin position="68"/>
        <end position="101"/>
    </location>
</feature>